<evidence type="ECO:0000256" key="2">
    <source>
        <dbReference type="ARBA" id="ARBA00022490"/>
    </source>
</evidence>
<keyword evidence="4 5" id="KW-0206">Cytoskeleton</keyword>
<evidence type="ECO:0000259" key="8">
    <source>
        <dbReference type="Pfam" id="PF17681"/>
    </source>
</evidence>
<dbReference type="InterPro" id="IPR007259">
    <property type="entry name" value="GCP"/>
</dbReference>
<dbReference type="AlphaFoldDB" id="A0A914AZK6"/>
<dbReference type="PANTHER" id="PTHR19302:SF13">
    <property type="entry name" value="GAMMA-TUBULIN COMPLEX COMPONENT 2"/>
    <property type="match status" value="1"/>
</dbReference>
<dbReference type="Pfam" id="PF17681">
    <property type="entry name" value="GCP_N_terminal"/>
    <property type="match status" value="1"/>
</dbReference>
<dbReference type="EnsemblMetazoa" id="XM_038213204.1">
    <property type="protein sequence ID" value="XP_038069132.1"/>
    <property type="gene ID" value="LOC119738345"/>
</dbReference>
<comment type="subcellular location">
    <subcellularLocation>
        <location evidence="5">Cytoplasm</location>
        <location evidence="5">Cytoskeleton</location>
        <location evidence="5">Microtubule organizing center</location>
    </subcellularLocation>
</comment>
<dbReference type="OMA" id="QNMSGDP"/>
<dbReference type="GO" id="GO:0051011">
    <property type="term" value="F:microtubule minus-end binding"/>
    <property type="evidence" value="ECO:0007669"/>
    <property type="project" value="TreeGrafter"/>
</dbReference>
<proteinExistence type="inferred from homology"/>
<dbReference type="GO" id="GO:0043015">
    <property type="term" value="F:gamma-tubulin binding"/>
    <property type="evidence" value="ECO:0007669"/>
    <property type="project" value="InterPro"/>
</dbReference>
<evidence type="ECO:0000256" key="1">
    <source>
        <dbReference type="ARBA" id="ARBA00010337"/>
    </source>
</evidence>
<evidence type="ECO:0000313" key="10">
    <source>
        <dbReference type="Proteomes" id="UP000887568"/>
    </source>
</evidence>
<dbReference type="PANTHER" id="PTHR19302">
    <property type="entry name" value="GAMMA TUBULIN COMPLEX PROTEIN"/>
    <property type="match status" value="1"/>
</dbReference>
<accession>A0A914AZK6</accession>
<dbReference type="Proteomes" id="UP000887568">
    <property type="component" value="Unplaced"/>
</dbReference>
<feature type="domain" description="Gamma tubulin complex component C-terminal" evidence="7">
    <location>
        <begin position="502"/>
        <end position="858"/>
    </location>
</feature>
<evidence type="ECO:0000256" key="3">
    <source>
        <dbReference type="ARBA" id="ARBA00022701"/>
    </source>
</evidence>
<keyword evidence="2 5" id="KW-0963">Cytoplasm</keyword>
<name>A0A914AZK6_PATMI</name>
<evidence type="ECO:0000256" key="5">
    <source>
        <dbReference type="RuleBase" id="RU363050"/>
    </source>
</evidence>
<comment type="similarity">
    <text evidence="1 5">Belongs to the TUBGCP family.</text>
</comment>
<dbReference type="GO" id="GO:0051225">
    <property type="term" value="P:spindle assembly"/>
    <property type="evidence" value="ECO:0007669"/>
    <property type="project" value="TreeGrafter"/>
</dbReference>
<dbReference type="GO" id="GO:0031122">
    <property type="term" value="P:cytoplasmic microtubule organization"/>
    <property type="evidence" value="ECO:0007669"/>
    <property type="project" value="TreeGrafter"/>
</dbReference>
<reference evidence="9" key="1">
    <citation type="submission" date="2022-11" db="UniProtKB">
        <authorList>
            <consortium name="EnsemblMetazoa"/>
        </authorList>
    </citation>
    <scope>IDENTIFICATION</scope>
</reference>
<dbReference type="GO" id="GO:0000922">
    <property type="term" value="C:spindle pole"/>
    <property type="evidence" value="ECO:0007669"/>
    <property type="project" value="InterPro"/>
</dbReference>
<dbReference type="GO" id="GO:0005874">
    <property type="term" value="C:microtubule"/>
    <property type="evidence" value="ECO:0007669"/>
    <property type="project" value="UniProtKB-KW"/>
</dbReference>
<sequence length="915" mass="104589">MSEFRVHHQVSELIKLLGLPGSAGPELYVDLLLKNRTPYVTTQVSAHSAKRKIAEFSQTPVEFLQKYDELKSKNNRDLDAFVYLLSKLSEDKDTVSVLQQNAQALQMPMDRVVLPPSGSKMSEQEVSELRNQLLSVASSGAASQASEVFKKMMREKQSRKNLSLKLPELSSWVLERPNLTGDFVSSPGTSQPGVALGTLPLGVQELAIVQDLLMVMTGTEGKYTLLRPPQDQSSGRTFVIDQSLDVSLREVANRILPVCTMYSAVVRFIEDKSSFEYGMVNHALCGAMKTLIKEYSILTAQLEHQFRQGQLPLQRFWFYIQPCKQTMEILASIAQAIDRGASTGGAVLSLLHERTVTMIGDTRAQNLCLFLTQSACAPYFEILEKWIYKGIIKDPYCEFMIEEHEALRKEKLQQEYNDAYWEQHYTICRDRIPVFLETVADKILRTGKYLNVIRECGRDPKCPHAEEILYTLKERQYVEHIEHAYQYASRVLLDHIIDDRELMPRLRSIKRYFLLEQGDFFVHLMDITTEEMKKQVDEIIPSRLESLLELALRTSQAKSDTFKDDLRVALLPYDLITQLLRIISIESRVEKSIIQEIDPTEINISCLEAFSFDYVVRWPESLILSRKALTRYQILFRHLFYCKHVERILCNLWVLNKAAKQYTLHSSRWYAAAFALRQRMLHLVQNLQYYMMFEVIEPNWQIMETKLRQVSTIDDVLDIHTDFLNMCLKDCMLTDPELLKIVSKLMLVCVTFANCIQRMTETMNVEGEASFRVDTTDPKGKDKDKSESRKYRTAAKVASEHVNLLIGSEEFASTIANFDSNFSTLLVSLLDQLSLFSTTDCEHNMTNIIHRLDFNGFYTEGLERVAAERRSKEFEGEAQDQAGASGSSLTSVSSLSSRARSDSAGTSHRPGSKGT</sequence>
<organism evidence="9 10">
    <name type="scientific">Patiria miniata</name>
    <name type="common">Bat star</name>
    <name type="synonym">Asterina miniata</name>
    <dbReference type="NCBI Taxonomy" id="46514"/>
    <lineage>
        <taxon>Eukaryota</taxon>
        <taxon>Metazoa</taxon>
        <taxon>Echinodermata</taxon>
        <taxon>Eleutherozoa</taxon>
        <taxon>Asterozoa</taxon>
        <taxon>Asteroidea</taxon>
        <taxon>Valvatacea</taxon>
        <taxon>Valvatida</taxon>
        <taxon>Asterinidae</taxon>
        <taxon>Patiria</taxon>
    </lineage>
</organism>
<evidence type="ECO:0000256" key="4">
    <source>
        <dbReference type="ARBA" id="ARBA00023212"/>
    </source>
</evidence>
<feature type="domain" description="Gamma tubulin complex component protein N-terminal" evidence="8">
    <location>
        <begin position="209"/>
        <end position="498"/>
    </location>
</feature>
<dbReference type="InterPro" id="IPR042241">
    <property type="entry name" value="GCP_C_sf"/>
</dbReference>
<dbReference type="GeneID" id="119738345"/>
<dbReference type="GO" id="GO:0051321">
    <property type="term" value="P:meiotic cell cycle"/>
    <property type="evidence" value="ECO:0007669"/>
    <property type="project" value="TreeGrafter"/>
</dbReference>
<dbReference type="Gene3D" id="1.20.120.1900">
    <property type="entry name" value="Gamma-tubulin complex, C-terminal domain"/>
    <property type="match status" value="1"/>
</dbReference>
<evidence type="ECO:0000256" key="6">
    <source>
        <dbReference type="SAM" id="MobiDB-lite"/>
    </source>
</evidence>
<dbReference type="OrthoDB" id="2192946at2759"/>
<dbReference type="GO" id="GO:0000930">
    <property type="term" value="C:gamma-tubulin complex"/>
    <property type="evidence" value="ECO:0007669"/>
    <property type="project" value="TreeGrafter"/>
</dbReference>
<dbReference type="RefSeq" id="XP_038069132.1">
    <property type="nucleotide sequence ID" value="XM_038213204.1"/>
</dbReference>
<keyword evidence="10" id="KW-1185">Reference proteome</keyword>
<evidence type="ECO:0000259" key="7">
    <source>
        <dbReference type="Pfam" id="PF04130"/>
    </source>
</evidence>
<dbReference type="CTD" id="10844"/>
<dbReference type="RefSeq" id="XP_038069130.1">
    <property type="nucleotide sequence ID" value="XM_038213202.1"/>
</dbReference>
<dbReference type="GO" id="GO:0007020">
    <property type="term" value="P:microtubule nucleation"/>
    <property type="evidence" value="ECO:0007669"/>
    <property type="project" value="InterPro"/>
</dbReference>
<dbReference type="Pfam" id="PF04130">
    <property type="entry name" value="GCP_C_terminal"/>
    <property type="match status" value="1"/>
</dbReference>
<dbReference type="InterPro" id="IPR041470">
    <property type="entry name" value="GCP_N"/>
</dbReference>
<dbReference type="EnsemblMetazoa" id="XM_038213202.1">
    <property type="protein sequence ID" value="XP_038069130.1"/>
    <property type="gene ID" value="LOC119738345"/>
</dbReference>
<protein>
    <recommendedName>
        <fullName evidence="5">Gamma-tubulin complex component</fullName>
    </recommendedName>
</protein>
<feature type="region of interest" description="Disordered" evidence="6">
    <location>
        <begin position="869"/>
        <end position="915"/>
    </location>
</feature>
<dbReference type="GO" id="GO:0000278">
    <property type="term" value="P:mitotic cell cycle"/>
    <property type="evidence" value="ECO:0007669"/>
    <property type="project" value="TreeGrafter"/>
</dbReference>
<evidence type="ECO:0000313" key="9">
    <source>
        <dbReference type="EnsemblMetazoa" id="XP_038069132.1"/>
    </source>
</evidence>
<keyword evidence="3 5" id="KW-0493">Microtubule</keyword>
<feature type="compositionally biased region" description="Low complexity" evidence="6">
    <location>
        <begin position="882"/>
        <end position="904"/>
    </location>
</feature>
<dbReference type="InterPro" id="IPR040457">
    <property type="entry name" value="GCP_C"/>
</dbReference>